<proteinExistence type="inferred from homology"/>
<keyword evidence="1 2" id="KW-0378">Hydrolase</keyword>
<dbReference type="SUPFAM" id="SSF55144">
    <property type="entry name" value="LigT-like"/>
    <property type="match status" value="1"/>
</dbReference>
<dbReference type="Pfam" id="PF13563">
    <property type="entry name" value="2_5_RNA_ligase2"/>
    <property type="match status" value="1"/>
</dbReference>
<dbReference type="HAMAP" id="MF_01940">
    <property type="entry name" value="RNA_CPDase"/>
    <property type="match status" value="1"/>
</dbReference>
<evidence type="ECO:0000313" key="3">
    <source>
        <dbReference type="EMBL" id="KIF54247.1"/>
    </source>
</evidence>
<keyword evidence="3" id="KW-0436">Ligase</keyword>
<dbReference type="PANTHER" id="PTHR35561">
    <property type="entry name" value="RNA 2',3'-CYCLIC PHOSPHODIESTERASE"/>
    <property type="match status" value="1"/>
</dbReference>
<comment type="catalytic activity">
    <reaction evidence="2">
        <text>a 3'-end 2',3'-cyclophospho-ribonucleotide-RNA + H2O = a 3'-end 2'-phospho-ribonucleotide-RNA + H(+)</text>
        <dbReference type="Rhea" id="RHEA:11828"/>
        <dbReference type="Rhea" id="RHEA-COMP:10464"/>
        <dbReference type="Rhea" id="RHEA-COMP:17353"/>
        <dbReference type="ChEBI" id="CHEBI:15377"/>
        <dbReference type="ChEBI" id="CHEBI:15378"/>
        <dbReference type="ChEBI" id="CHEBI:83064"/>
        <dbReference type="ChEBI" id="CHEBI:173113"/>
        <dbReference type="EC" id="3.1.4.58"/>
    </reaction>
</comment>
<dbReference type="PATRIC" id="fig|1229493.5.peg.5754"/>
<reference evidence="3 4" key="1">
    <citation type="submission" date="2014-07" db="EMBL/GenBank/DDBJ databases">
        <title>Unique and conserved regions in Vibrio harveyi and related species in comparison with the shrimp pathogen Vibrio harveyi CAIM 1792.</title>
        <authorList>
            <person name="Espinoza-Valles I."/>
            <person name="Vora G."/>
            <person name="Leekitcharoenphon P."/>
            <person name="Ussery D."/>
            <person name="Hoj L."/>
            <person name="Gomez-Gil B."/>
        </authorList>
    </citation>
    <scope>NUCLEOTIDE SEQUENCE [LARGE SCALE GENOMIC DNA]</scope>
    <source>
        <strain evidence="4">CAIM 1854 / LMG 25443</strain>
    </source>
</reference>
<feature type="active site" description="Proton donor" evidence="2">
    <location>
        <position position="40"/>
    </location>
</feature>
<dbReference type="InterPro" id="IPR004175">
    <property type="entry name" value="RNA_CPDase"/>
</dbReference>
<name>A0A0C1WD11_9VIBR</name>
<protein>
    <recommendedName>
        <fullName evidence="2">RNA 2',3'-cyclic phosphodiesterase</fullName>
        <shortName evidence="2">RNA 2',3'-CPDase</shortName>
        <ecNumber evidence="2">3.1.4.58</ecNumber>
    </recommendedName>
</protein>
<evidence type="ECO:0000313" key="4">
    <source>
        <dbReference type="Proteomes" id="UP000031586"/>
    </source>
</evidence>
<dbReference type="Gene3D" id="3.90.1140.10">
    <property type="entry name" value="Cyclic phosphodiesterase"/>
    <property type="match status" value="1"/>
</dbReference>
<dbReference type="PANTHER" id="PTHR35561:SF1">
    <property type="entry name" value="RNA 2',3'-CYCLIC PHOSPHODIESTERASE"/>
    <property type="match status" value="1"/>
</dbReference>
<dbReference type="EC" id="3.1.4.58" evidence="2"/>
<evidence type="ECO:0000256" key="1">
    <source>
        <dbReference type="ARBA" id="ARBA00022801"/>
    </source>
</evidence>
<sequence>MRLFFALTFDQRSKSQLKQIQDRLQQHVIEGRYTCVDNFHITLAFIGESTEKETQRLIDILHQLSCRCEEITVDHLGSFRQSGRQLAWLGIKDNLAVTTLQNELIEALEQHGFVTESRDYVPHITLARHVDKQAPLDAVEISPLPLPIYSIALMESKTVDGKLVYHALKEVVC</sequence>
<comment type="similarity">
    <text evidence="2">Belongs to the 2H phosphoesterase superfamily. ThpR family.</text>
</comment>
<dbReference type="InterPro" id="IPR009097">
    <property type="entry name" value="Cyclic_Pdiesterase"/>
</dbReference>
<feature type="short sequence motif" description="HXTX 2" evidence="2">
    <location>
        <begin position="123"/>
        <end position="126"/>
    </location>
</feature>
<dbReference type="Proteomes" id="UP000031586">
    <property type="component" value="Unassembled WGS sequence"/>
</dbReference>
<dbReference type="GO" id="GO:0016874">
    <property type="term" value="F:ligase activity"/>
    <property type="evidence" value="ECO:0007669"/>
    <property type="project" value="UniProtKB-KW"/>
</dbReference>
<dbReference type="AlphaFoldDB" id="A0A0C1WD11"/>
<dbReference type="GO" id="GO:0004113">
    <property type="term" value="F:2',3'-cyclic-nucleotide 3'-phosphodiesterase activity"/>
    <property type="evidence" value="ECO:0007669"/>
    <property type="project" value="InterPro"/>
</dbReference>
<evidence type="ECO:0000256" key="2">
    <source>
        <dbReference type="HAMAP-Rule" id="MF_01940"/>
    </source>
</evidence>
<organism evidence="3 4">
    <name type="scientific">Vibrio owensii CAIM 1854 = LMG 25443</name>
    <dbReference type="NCBI Taxonomy" id="1229493"/>
    <lineage>
        <taxon>Bacteria</taxon>
        <taxon>Pseudomonadati</taxon>
        <taxon>Pseudomonadota</taxon>
        <taxon>Gammaproteobacteria</taxon>
        <taxon>Vibrionales</taxon>
        <taxon>Vibrionaceae</taxon>
        <taxon>Vibrio</taxon>
    </lineage>
</organism>
<comment type="caution">
    <text evidence="3">The sequence shown here is derived from an EMBL/GenBank/DDBJ whole genome shotgun (WGS) entry which is preliminary data.</text>
</comment>
<feature type="active site" description="Proton acceptor" evidence="2">
    <location>
        <position position="123"/>
    </location>
</feature>
<accession>A0A0C1WD11</accession>
<dbReference type="NCBIfam" id="TIGR02258">
    <property type="entry name" value="2_5_ligase"/>
    <property type="match status" value="1"/>
</dbReference>
<dbReference type="EMBL" id="JPRD01000008">
    <property type="protein sequence ID" value="KIF54247.1"/>
    <property type="molecule type" value="Genomic_DNA"/>
</dbReference>
<dbReference type="RefSeq" id="WP_020197645.1">
    <property type="nucleotide sequence ID" value="NZ_BAOH01000132.1"/>
</dbReference>
<gene>
    <name evidence="3" type="ORF">H735_04165</name>
</gene>
<feature type="short sequence motif" description="HXTX 1" evidence="2">
    <location>
        <begin position="40"/>
        <end position="43"/>
    </location>
</feature>
<comment type="function">
    <text evidence="2">Hydrolyzes RNA 2',3'-cyclic phosphodiester to an RNA 2'-phosphomonoester.</text>
</comment>
<dbReference type="GO" id="GO:0008664">
    <property type="term" value="F:RNA 2',3'-cyclic 3'-phosphodiesterase activity"/>
    <property type="evidence" value="ECO:0007669"/>
    <property type="project" value="UniProtKB-EC"/>
</dbReference>